<comment type="caution">
    <text evidence="1">The sequence shown here is derived from an EMBL/GenBank/DDBJ whole genome shotgun (WGS) entry which is preliminary data.</text>
</comment>
<dbReference type="AlphaFoldDB" id="A0A1J6WP38"/>
<keyword evidence="2" id="KW-1185">Reference proteome</keyword>
<reference evidence="1 2" key="1">
    <citation type="submission" date="2016-09" db="EMBL/GenBank/DDBJ databases">
        <title>Bacillus aquimaris SAMM genome sequence reveals colonization and biosurfactant production capacities.</title>
        <authorList>
            <person name="Waghmode S.R."/>
            <person name="Suryavanshi M.V."/>
        </authorList>
    </citation>
    <scope>NUCLEOTIDE SEQUENCE [LARGE SCALE GENOMIC DNA]</scope>
    <source>
        <strain evidence="1 2">SAMM</strain>
    </source>
</reference>
<accession>A0A1J6WP38</accession>
<evidence type="ECO:0000313" key="2">
    <source>
        <dbReference type="Proteomes" id="UP000182062"/>
    </source>
</evidence>
<gene>
    <name evidence="1" type="ORF">BHE18_01810</name>
</gene>
<dbReference type="EMBL" id="MINN01000117">
    <property type="protein sequence ID" value="OIU69679.1"/>
    <property type="molecule type" value="Genomic_DNA"/>
</dbReference>
<evidence type="ECO:0000313" key="1">
    <source>
        <dbReference type="EMBL" id="OIU69679.1"/>
    </source>
</evidence>
<dbReference type="Proteomes" id="UP000182062">
    <property type="component" value="Unassembled WGS sequence"/>
</dbReference>
<name>A0A1J6WP38_9BACI</name>
<proteinExistence type="predicted"/>
<protein>
    <submittedName>
        <fullName evidence="1">Uncharacterized protein</fullName>
    </submittedName>
</protein>
<organism evidence="1 2">
    <name type="scientific">Rossellomorea aquimaris</name>
    <dbReference type="NCBI Taxonomy" id="189382"/>
    <lineage>
        <taxon>Bacteria</taxon>
        <taxon>Bacillati</taxon>
        <taxon>Bacillota</taxon>
        <taxon>Bacilli</taxon>
        <taxon>Bacillales</taxon>
        <taxon>Bacillaceae</taxon>
        <taxon>Rossellomorea</taxon>
    </lineage>
</organism>
<sequence>MVCFGKSIRDFGLVFRVSDFFVVVKGNPPPKNIPCISLLISVEDFAFRGREVRLPQSFPWFNCLAAVLRGTCHKPNRPRRQKNAFQADSSYATRLFSKPFRFSDRSLRLPLQSTLE</sequence>